<dbReference type="PROSITE" id="PS50948">
    <property type="entry name" value="PAN"/>
    <property type="match status" value="1"/>
</dbReference>
<dbReference type="Gene3D" id="3.50.4.10">
    <property type="entry name" value="Hepatocyte Growth Factor"/>
    <property type="match status" value="1"/>
</dbReference>
<dbReference type="InterPro" id="IPR000719">
    <property type="entry name" value="Prot_kinase_dom"/>
</dbReference>
<keyword evidence="14" id="KW-0675">Receptor</keyword>
<dbReference type="InterPro" id="IPR011009">
    <property type="entry name" value="Kinase-like_dom_sf"/>
</dbReference>
<dbReference type="Gene3D" id="3.30.200.20">
    <property type="entry name" value="Phosphorylase Kinase, domain 1"/>
    <property type="match status" value="1"/>
</dbReference>
<dbReference type="Pfam" id="PF07714">
    <property type="entry name" value="PK_Tyr_Ser-Thr"/>
    <property type="match status" value="1"/>
</dbReference>
<protein>
    <recommendedName>
        <fullName evidence="18">Receptor-like serine/threonine-protein kinase</fullName>
        <ecNumber evidence="18">2.7.11.1</ecNumber>
    </recommendedName>
</protein>
<keyword evidence="6 19" id="KW-0812">Transmembrane</keyword>
<dbReference type="InterPro" id="IPR008271">
    <property type="entry name" value="Ser/Thr_kinase_AS"/>
</dbReference>
<evidence type="ECO:0000256" key="14">
    <source>
        <dbReference type="ARBA" id="ARBA00023170"/>
    </source>
</evidence>
<dbReference type="FunFam" id="1.10.510.10:FF:000060">
    <property type="entry name" value="G-type lectin S-receptor-like serine/threonine-protein kinase"/>
    <property type="match status" value="1"/>
</dbReference>
<feature type="transmembrane region" description="Helical" evidence="19">
    <location>
        <begin position="435"/>
        <end position="459"/>
    </location>
</feature>
<dbReference type="PaxDb" id="3827-XP_004499825.1"/>
<dbReference type="GO" id="GO:0005524">
    <property type="term" value="F:ATP binding"/>
    <property type="evidence" value="ECO:0007669"/>
    <property type="project" value="UniProtKB-KW"/>
</dbReference>
<evidence type="ECO:0000256" key="15">
    <source>
        <dbReference type="ARBA" id="ARBA00023180"/>
    </source>
</evidence>
<dbReference type="Pfam" id="PF11883">
    <property type="entry name" value="DUF3403"/>
    <property type="match status" value="1"/>
</dbReference>
<evidence type="ECO:0000256" key="1">
    <source>
        <dbReference type="ARBA" id="ARBA00004251"/>
    </source>
</evidence>
<keyword evidence="4" id="KW-0597">Phosphoprotein</keyword>
<dbReference type="InterPro" id="IPR021820">
    <property type="entry name" value="S-locus_recpt_kinase_C"/>
</dbReference>
<evidence type="ECO:0000259" key="23">
    <source>
        <dbReference type="PROSITE" id="PS50948"/>
    </source>
</evidence>
<dbReference type="Pfam" id="PF00954">
    <property type="entry name" value="S_locus_glycop"/>
    <property type="match status" value="1"/>
</dbReference>
<keyword evidence="2" id="KW-1003">Cell membrane</keyword>
<keyword evidence="11 19" id="KW-1133">Transmembrane helix</keyword>
<comment type="catalytic activity">
    <reaction evidence="16 18">
        <text>L-threonyl-[protein] + ATP = O-phospho-L-threonyl-[protein] + ADP + H(+)</text>
        <dbReference type="Rhea" id="RHEA:46608"/>
        <dbReference type="Rhea" id="RHEA-COMP:11060"/>
        <dbReference type="Rhea" id="RHEA-COMP:11605"/>
        <dbReference type="ChEBI" id="CHEBI:15378"/>
        <dbReference type="ChEBI" id="CHEBI:30013"/>
        <dbReference type="ChEBI" id="CHEBI:30616"/>
        <dbReference type="ChEBI" id="CHEBI:61977"/>
        <dbReference type="ChEBI" id="CHEBI:456216"/>
        <dbReference type="EC" id="2.7.11.1"/>
    </reaction>
</comment>
<dbReference type="PROSITE" id="PS00108">
    <property type="entry name" value="PROTEIN_KINASE_ST"/>
    <property type="match status" value="1"/>
</dbReference>
<dbReference type="GO" id="GO:0004674">
    <property type="term" value="F:protein serine/threonine kinase activity"/>
    <property type="evidence" value="ECO:0007669"/>
    <property type="project" value="UniProtKB-KW"/>
</dbReference>
<gene>
    <name evidence="25" type="primary">LOC101514037</name>
</gene>
<keyword evidence="24" id="KW-1185">Reference proteome</keyword>
<sequence length="817" mass="92958">MENHNKVLMLFAYTFFFFSIQTFSKQNTLTTITPNQFIQYNDTLVSSTGIFEAGFFNFGDPQRQYFGIWYKTISPRIIVWVANTDNPIQNSSVILKLTEEGSLLILDGSRGKIWSSNSSRITVVQLLDSGNLVANDANNTTLWESFDYPGNTFLPGMKLRTNLLTGPYKYIKSWKSPDDPSDGEFSYRMDTRGYPQLIVAKGAKILHRGGSWNGYIFTGISWQMHRYFNFSFVLTNKEVSSDYETLNSSMITRFILDQSGNSQRFVWSDRTQDWEAIISRPLDDCENYAMCGVNSNCNINDSPICKCLDGFIPKFQSKWDSSDWTGGCIRRTKLNCVNGDEFLAYTNVKLPDTSSSWFDKRLSLDECKNVCLKNCTCIGYANLDVRDGGSGCLLWFDSIVDMREHVDQGQDIYLRLASSELDHIKNKKNLNMKKLAGILGVIIAFIIALTVLLLVSSTFRKKLGYIKKLIKWNHKKENKENKEDELATVFDFSTIDNATNNFSNRNKLGEGGFGPVYKGILADGQEIAVKRLSKTSGQGTEEFKNEVKLMATLQHRNLVKLLGCSIHHHEKLLIYEFMPNRSLDYFIFDNTRSKLLDWTKRLEIIDGIARGLLYLHQDSTLRIIHRDLKTSNILLDIDMIPKISDFGLARSFVEDEVEANTNRVMGTYGYMPPEYAVHGSFSIKSDVFSFGVIVLEIISGRKNRGFCEPRHHLNLLGHAWRLWIEERPMELIADILYDEAISSDILRFIHVGLLCVQHQPENRPNMSSVVFMLKGGNLIPKPSEPGFYVGTDDTMNTRSSSKGCSVNEVSISLLEAR</sequence>
<evidence type="ECO:0000256" key="8">
    <source>
        <dbReference type="ARBA" id="ARBA00022741"/>
    </source>
</evidence>
<dbReference type="InterPro" id="IPR000858">
    <property type="entry name" value="S_locus_glycoprot_dom"/>
</dbReference>
<proteinExistence type="inferred from homology"/>
<dbReference type="PANTHER" id="PTHR27002">
    <property type="entry name" value="RECEPTOR-LIKE SERINE/THREONINE-PROTEIN KINASE SD1-8"/>
    <property type="match status" value="1"/>
</dbReference>
<evidence type="ECO:0000256" key="17">
    <source>
        <dbReference type="ARBA" id="ARBA00048679"/>
    </source>
</evidence>
<evidence type="ECO:0000256" key="10">
    <source>
        <dbReference type="ARBA" id="ARBA00022840"/>
    </source>
</evidence>
<name>A0A1S2Y5U4_CICAR</name>
<dbReference type="Proteomes" id="UP000087171">
    <property type="component" value="Chromosome Ca5"/>
</dbReference>
<dbReference type="InterPro" id="IPR001245">
    <property type="entry name" value="Ser-Thr/Tyr_kinase_cat_dom"/>
</dbReference>
<comment type="subcellular location">
    <subcellularLocation>
        <location evidence="1">Cell membrane</location>
        <topology evidence="1">Single-pass type I membrane protein</topology>
    </subcellularLocation>
</comment>
<keyword evidence="7 20" id="KW-0732">Signal</keyword>
<evidence type="ECO:0000256" key="3">
    <source>
        <dbReference type="ARBA" id="ARBA00022527"/>
    </source>
</evidence>
<feature type="domain" description="Bulb-type lectin" evidence="22">
    <location>
        <begin position="29"/>
        <end position="147"/>
    </location>
</feature>
<dbReference type="InterPro" id="IPR036426">
    <property type="entry name" value="Bulb-type_lectin_dom_sf"/>
</dbReference>
<dbReference type="GO" id="GO:0106310">
    <property type="term" value="F:protein serine kinase activity"/>
    <property type="evidence" value="ECO:0007669"/>
    <property type="project" value="RHEA"/>
</dbReference>
<dbReference type="InterPro" id="IPR003609">
    <property type="entry name" value="Pan_app"/>
</dbReference>
<keyword evidence="15" id="KW-0325">Glycoprotein</keyword>
<dbReference type="Gene3D" id="2.90.10.10">
    <property type="entry name" value="Bulb-type lectin domain"/>
    <property type="match status" value="1"/>
</dbReference>
<evidence type="ECO:0000256" key="12">
    <source>
        <dbReference type="ARBA" id="ARBA00023136"/>
    </source>
</evidence>
<evidence type="ECO:0000256" key="4">
    <source>
        <dbReference type="ARBA" id="ARBA00022553"/>
    </source>
</evidence>
<dbReference type="GO" id="GO:0005886">
    <property type="term" value="C:plasma membrane"/>
    <property type="evidence" value="ECO:0007669"/>
    <property type="project" value="UniProtKB-SubCell"/>
</dbReference>
<dbReference type="EC" id="2.7.11.1" evidence="18"/>
<dbReference type="FunFam" id="3.30.200.20:FF:000195">
    <property type="entry name" value="G-type lectin S-receptor-like serine/threonine-protein kinase"/>
    <property type="match status" value="1"/>
</dbReference>
<feature type="chain" id="PRO_5010222575" description="Receptor-like serine/threonine-protein kinase" evidence="20">
    <location>
        <begin position="25"/>
        <end position="817"/>
    </location>
</feature>
<dbReference type="SUPFAM" id="SSF56112">
    <property type="entry name" value="Protein kinase-like (PK-like)"/>
    <property type="match status" value="1"/>
</dbReference>
<dbReference type="KEGG" id="cam:101514037"/>
<reference evidence="24" key="1">
    <citation type="journal article" date="2013" name="Nat. Biotechnol.">
        <title>Draft genome sequence of chickpea (Cicer arietinum) provides a resource for trait improvement.</title>
        <authorList>
            <person name="Varshney R.K."/>
            <person name="Song C."/>
            <person name="Saxena R.K."/>
            <person name="Azam S."/>
            <person name="Yu S."/>
            <person name="Sharpe A.G."/>
            <person name="Cannon S."/>
            <person name="Baek J."/>
            <person name="Rosen B.D."/>
            <person name="Tar'an B."/>
            <person name="Millan T."/>
            <person name="Zhang X."/>
            <person name="Ramsay L.D."/>
            <person name="Iwata A."/>
            <person name="Wang Y."/>
            <person name="Nelson W."/>
            <person name="Farmer A.D."/>
            <person name="Gaur P.M."/>
            <person name="Soderlund C."/>
            <person name="Penmetsa R.V."/>
            <person name="Xu C."/>
            <person name="Bharti A.K."/>
            <person name="He W."/>
            <person name="Winter P."/>
            <person name="Zhao S."/>
            <person name="Hane J.K."/>
            <person name="Carrasquilla-Garcia N."/>
            <person name="Condie J.A."/>
            <person name="Upadhyaya H.D."/>
            <person name="Luo M.C."/>
            <person name="Thudi M."/>
            <person name="Gowda C.L."/>
            <person name="Singh N.P."/>
            <person name="Lichtenzveig J."/>
            <person name="Gali K.K."/>
            <person name="Rubio J."/>
            <person name="Nadarajan N."/>
            <person name="Dolezel J."/>
            <person name="Bansal K.C."/>
            <person name="Xu X."/>
            <person name="Edwards D."/>
            <person name="Zhang G."/>
            <person name="Kahl G."/>
            <person name="Gil J."/>
            <person name="Singh K.B."/>
            <person name="Datta S.K."/>
            <person name="Jackson S.A."/>
            <person name="Wang J."/>
            <person name="Cook D.R."/>
        </authorList>
    </citation>
    <scope>NUCLEOTIDE SEQUENCE [LARGE SCALE GENOMIC DNA]</scope>
    <source>
        <strain evidence="24">cv. CDC Frontier</strain>
    </source>
</reference>
<evidence type="ECO:0000256" key="16">
    <source>
        <dbReference type="ARBA" id="ARBA00047899"/>
    </source>
</evidence>
<dbReference type="PROSITE" id="PS50011">
    <property type="entry name" value="PROTEIN_KINASE_DOM"/>
    <property type="match status" value="1"/>
</dbReference>
<dbReference type="SUPFAM" id="SSF51110">
    <property type="entry name" value="alpha-D-mannose-specific plant lectins"/>
    <property type="match status" value="1"/>
</dbReference>
<keyword evidence="9 18" id="KW-0418">Kinase</keyword>
<evidence type="ECO:0000256" key="7">
    <source>
        <dbReference type="ARBA" id="ARBA00022729"/>
    </source>
</evidence>
<evidence type="ECO:0000256" key="20">
    <source>
        <dbReference type="SAM" id="SignalP"/>
    </source>
</evidence>
<feature type="signal peptide" evidence="20">
    <location>
        <begin position="1"/>
        <end position="24"/>
    </location>
</feature>
<accession>A0A1S2Y5U4</accession>
<dbReference type="STRING" id="3827.A0A1S2Y5U4"/>
<evidence type="ECO:0000256" key="11">
    <source>
        <dbReference type="ARBA" id="ARBA00022989"/>
    </source>
</evidence>
<dbReference type="FunFam" id="3.50.4.10:FF:000002">
    <property type="entry name" value="G-type lectin S-receptor-like serine/threonine-protein kinase"/>
    <property type="match status" value="1"/>
</dbReference>
<evidence type="ECO:0000259" key="22">
    <source>
        <dbReference type="PROSITE" id="PS50927"/>
    </source>
</evidence>
<evidence type="ECO:0000256" key="13">
    <source>
        <dbReference type="ARBA" id="ARBA00023157"/>
    </source>
</evidence>
<keyword evidence="12 19" id="KW-0472">Membrane</keyword>
<dbReference type="CDD" id="cd01098">
    <property type="entry name" value="PAN_AP_plant"/>
    <property type="match status" value="1"/>
</dbReference>
<evidence type="ECO:0000313" key="25">
    <source>
        <dbReference type="RefSeq" id="XP_004499825.1"/>
    </source>
</evidence>
<dbReference type="PANTHER" id="PTHR27002:SF1090">
    <property type="entry name" value="S-LOCUS LECTIN KINASE FAMILY PROTEIN"/>
    <property type="match status" value="1"/>
</dbReference>
<organism evidence="24 25">
    <name type="scientific">Cicer arietinum</name>
    <name type="common">Chickpea</name>
    <name type="synonym">Garbanzo</name>
    <dbReference type="NCBI Taxonomy" id="3827"/>
    <lineage>
        <taxon>Eukaryota</taxon>
        <taxon>Viridiplantae</taxon>
        <taxon>Streptophyta</taxon>
        <taxon>Embryophyta</taxon>
        <taxon>Tracheophyta</taxon>
        <taxon>Spermatophyta</taxon>
        <taxon>Magnoliopsida</taxon>
        <taxon>eudicotyledons</taxon>
        <taxon>Gunneridae</taxon>
        <taxon>Pentapetalae</taxon>
        <taxon>rosids</taxon>
        <taxon>fabids</taxon>
        <taxon>Fabales</taxon>
        <taxon>Fabaceae</taxon>
        <taxon>Papilionoideae</taxon>
        <taxon>50 kb inversion clade</taxon>
        <taxon>NPAAA clade</taxon>
        <taxon>Hologalegina</taxon>
        <taxon>IRL clade</taxon>
        <taxon>Cicereae</taxon>
        <taxon>Cicer</taxon>
    </lineage>
</organism>
<feature type="domain" description="Protein kinase" evidence="21">
    <location>
        <begin position="502"/>
        <end position="787"/>
    </location>
</feature>
<keyword evidence="13" id="KW-1015">Disulfide bond</keyword>
<dbReference type="SMART" id="SM00108">
    <property type="entry name" value="B_lectin"/>
    <property type="match status" value="1"/>
</dbReference>
<dbReference type="SMART" id="SM00220">
    <property type="entry name" value="S_TKc"/>
    <property type="match status" value="1"/>
</dbReference>
<dbReference type="Gene3D" id="1.10.510.10">
    <property type="entry name" value="Transferase(Phosphotransferase) domain 1"/>
    <property type="match status" value="1"/>
</dbReference>
<feature type="domain" description="Apple" evidence="23">
    <location>
        <begin position="336"/>
        <end position="417"/>
    </location>
</feature>
<dbReference type="SMART" id="SM00473">
    <property type="entry name" value="PAN_AP"/>
    <property type="match status" value="1"/>
</dbReference>
<evidence type="ECO:0000256" key="6">
    <source>
        <dbReference type="ARBA" id="ARBA00022692"/>
    </source>
</evidence>
<dbReference type="PIRSF" id="PIRSF000641">
    <property type="entry name" value="SRK"/>
    <property type="match status" value="1"/>
</dbReference>
<keyword evidence="10 18" id="KW-0067">ATP-binding</keyword>
<dbReference type="OrthoDB" id="785331at2759"/>
<dbReference type="Pfam" id="PF08276">
    <property type="entry name" value="PAN_2"/>
    <property type="match status" value="1"/>
</dbReference>
<evidence type="ECO:0000256" key="9">
    <source>
        <dbReference type="ARBA" id="ARBA00022777"/>
    </source>
</evidence>
<dbReference type="InterPro" id="IPR024171">
    <property type="entry name" value="SRK-like_kinase"/>
</dbReference>
<dbReference type="GO" id="GO:0048544">
    <property type="term" value="P:recognition of pollen"/>
    <property type="evidence" value="ECO:0007669"/>
    <property type="project" value="InterPro"/>
</dbReference>
<keyword evidence="5 18" id="KW-0808">Transferase</keyword>
<dbReference type="RefSeq" id="XP_004499825.1">
    <property type="nucleotide sequence ID" value="XM_004499768.3"/>
</dbReference>
<dbReference type="CDD" id="cd00028">
    <property type="entry name" value="B_lectin"/>
    <property type="match status" value="1"/>
</dbReference>
<dbReference type="InterPro" id="IPR001480">
    <property type="entry name" value="Bulb-type_lectin_dom"/>
</dbReference>
<evidence type="ECO:0000313" key="24">
    <source>
        <dbReference type="Proteomes" id="UP000087171"/>
    </source>
</evidence>
<evidence type="ECO:0000256" key="5">
    <source>
        <dbReference type="ARBA" id="ARBA00022679"/>
    </source>
</evidence>
<evidence type="ECO:0000256" key="18">
    <source>
        <dbReference type="PIRNR" id="PIRNR000641"/>
    </source>
</evidence>
<keyword evidence="3 18" id="KW-0723">Serine/threonine-protein kinase</keyword>
<dbReference type="CDD" id="cd14066">
    <property type="entry name" value="STKc_IRAK"/>
    <property type="match status" value="1"/>
</dbReference>
<evidence type="ECO:0000256" key="2">
    <source>
        <dbReference type="ARBA" id="ARBA00022475"/>
    </source>
</evidence>
<dbReference type="Pfam" id="PF01453">
    <property type="entry name" value="B_lectin"/>
    <property type="match status" value="1"/>
</dbReference>
<reference evidence="25" key="2">
    <citation type="submission" date="2025-08" db="UniProtKB">
        <authorList>
            <consortium name="RefSeq"/>
        </authorList>
    </citation>
    <scope>IDENTIFICATION</scope>
    <source>
        <tissue evidence="25">Etiolated seedlings</tissue>
    </source>
</reference>
<dbReference type="eggNOG" id="ENOG502SHKV">
    <property type="taxonomic scope" value="Eukaryota"/>
</dbReference>
<evidence type="ECO:0000259" key="21">
    <source>
        <dbReference type="PROSITE" id="PS50011"/>
    </source>
</evidence>
<dbReference type="PROSITE" id="PS50927">
    <property type="entry name" value="BULB_LECTIN"/>
    <property type="match status" value="1"/>
</dbReference>
<dbReference type="GeneID" id="101514037"/>
<evidence type="ECO:0000256" key="19">
    <source>
        <dbReference type="SAM" id="Phobius"/>
    </source>
</evidence>
<comment type="catalytic activity">
    <reaction evidence="17 18">
        <text>L-seryl-[protein] + ATP = O-phospho-L-seryl-[protein] + ADP + H(+)</text>
        <dbReference type="Rhea" id="RHEA:17989"/>
        <dbReference type="Rhea" id="RHEA-COMP:9863"/>
        <dbReference type="Rhea" id="RHEA-COMP:11604"/>
        <dbReference type="ChEBI" id="CHEBI:15378"/>
        <dbReference type="ChEBI" id="CHEBI:29999"/>
        <dbReference type="ChEBI" id="CHEBI:30616"/>
        <dbReference type="ChEBI" id="CHEBI:83421"/>
        <dbReference type="ChEBI" id="CHEBI:456216"/>
        <dbReference type="EC" id="2.7.11.1"/>
    </reaction>
</comment>
<keyword evidence="8 18" id="KW-0547">Nucleotide-binding</keyword>
<comment type="similarity">
    <text evidence="18">Belongs to the protein kinase superfamily. Ser/Thr protein kinase family.</text>
</comment>
<dbReference type="AlphaFoldDB" id="A0A1S2Y5U4"/>